<accession>A0AAN8P5G3</accession>
<keyword evidence="1" id="KW-0812">Transmembrane</keyword>
<keyword evidence="1" id="KW-1133">Transmembrane helix</keyword>
<comment type="caution">
    <text evidence="2">The sequence shown here is derived from an EMBL/GenBank/DDBJ whole genome shotgun (WGS) entry which is preliminary data.</text>
</comment>
<feature type="transmembrane region" description="Helical" evidence="1">
    <location>
        <begin position="117"/>
        <end position="138"/>
    </location>
</feature>
<dbReference type="AlphaFoldDB" id="A0AAN8P5G3"/>
<dbReference type="EMBL" id="JAWJWE010000003">
    <property type="protein sequence ID" value="KAK6638939.1"/>
    <property type="molecule type" value="Genomic_DNA"/>
</dbReference>
<name>A0AAN8P5G3_POLSC</name>
<evidence type="ECO:0000313" key="2">
    <source>
        <dbReference type="EMBL" id="KAK6638939.1"/>
    </source>
</evidence>
<sequence>MGNALFTPPFVFTSVHCGRMDPLQTVVVVVVVAAAVAAAGVVSDLTESFKSIVSLEVSFLPSSVSHFLVPLISLVEIVTFHPDSSFEGLRNASGISSGNIWNVVVSTSRGFELQREIADLAVVLSIIYLSLALSPRWIVLFLGTEFSVETLLGSLPKDAHAV</sequence>
<gene>
    <name evidence="2" type="ORF">RUM43_007209</name>
</gene>
<evidence type="ECO:0000313" key="3">
    <source>
        <dbReference type="Proteomes" id="UP001372834"/>
    </source>
</evidence>
<proteinExistence type="predicted"/>
<keyword evidence="1" id="KW-0472">Membrane</keyword>
<organism evidence="2 3">
    <name type="scientific">Polyplax serrata</name>
    <name type="common">Common mouse louse</name>
    <dbReference type="NCBI Taxonomy" id="468196"/>
    <lineage>
        <taxon>Eukaryota</taxon>
        <taxon>Metazoa</taxon>
        <taxon>Ecdysozoa</taxon>
        <taxon>Arthropoda</taxon>
        <taxon>Hexapoda</taxon>
        <taxon>Insecta</taxon>
        <taxon>Pterygota</taxon>
        <taxon>Neoptera</taxon>
        <taxon>Paraneoptera</taxon>
        <taxon>Psocodea</taxon>
        <taxon>Troctomorpha</taxon>
        <taxon>Phthiraptera</taxon>
        <taxon>Anoplura</taxon>
        <taxon>Polyplacidae</taxon>
        <taxon>Polyplax</taxon>
    </lineage>
</organism>
<reference evidence="2 3" key="1">
    <citation type="submission" date="2023-10" db="EMBL/GenBank/DDBJ databases">
        <title>Genomes of two closely related lineages of the louse Polyplax serrata with different host specificities.</title>
        <authorList>
            <person name="Martinu J."/>
            <person name="Tarabai H."/>
            <person name="Stefka J."/>
            <person name="Hypsa V."/>
        </authorList>
    </citation>
    <scope>NUCLEOTIDE SEQUENCE [LARGE SCALE GENOMIC DNA]</scope>
    <source>
        <strain evidence="2">HR10_N</strain>
    </source>
</reference>
<protein>
    <submittedName>
        <fullName evidence="2">Uncharacterized protein</fullName>
    </submittedName>
</protein>
<dbReference type="Proteomes" id="UP001372834">
    <property type="component" value="Unassembled WGS sequence"/>
</dbReference>
<feature type="transmembrane region" description="Helical" evidence="1">
    <location>
        <begin position="27"/>
        <end position="45"/>
    </location>
</feature>
<evidence type="ECO:0000256" key="1">
    <source>
        <dbReference type="SAM" id="Phobius"/>
    </source>
</evidence>